<evidence type="ECO:0000313" key="3">
    <source>
        <dbReference type="Proteomes" id="UP001200741"/>
    </source>
</evidence>
<dbReference type="Pfam" id="PF13289">
    <property type="entry name" value="SIR2_2"/>
    <property type="match status" value="1"/>
</dbReference>
<keyword evidence="3" id="KW-1185">Reference proteome</keyword>
<name>A0ABS8XT16_9BURK</name>
<dbReference type="Gene3D" id="3.40.50.1220">
    <property type="entry name" value="TPP-binding domain"/>
    <property type="match status" value="1"/>
</dbReference>
<sequence>MTQIIPTMTSREFATAYALRPNLVGWFLGAGASAASGIPTGYAMIRDFKAEIFARSKNISKREIDSGDQVWLERIDDFFRTSSLLPPDGDPNEYAAAFEMVYPQERHRRQYIDDKVSLGTPCYGHKVLGALIAAGKVDCVFTTNFDPLVEEATAAANQLLLPAEQHKPTVAAIDSGQRAMRCLNESDWPLVAKLHGDYQSIAMKNTWAELEKQDGAMEHVLVEAGKRFGLVFVGYSGRDASVMQALTSVLQYPSPFPNGLYWVTGVASKLLPAVQDFLTAAHHADVDVQVVECATFDELASDVLMHVDLPKVLLDTVVQGRPSPRLVPVELPKGGELNFPVLRYSALHVTSLPTVARRITVTQSLSTVEARAMLRDQGCRAPIAAYGRDLAAFGKDEELLSALSTVGGKVAGTVELNPTQDSWALGLLYDALTKSLSRRRPLMPRFKRTGHSLLVAGPRENEKPEWARERAQTLAQLRSAYGENLVGIVRNTEFPYHEGVFLKLERIEDRWWCGFEPYTFVDIPREFYDQAVAPATGGAEQDALGVPGERRGGDPAGDWRRERWATKYNKQWGAIIGAWANLLTASDDAICTVSAYGLKEGEGVDAVFALSKVTAWSRPSHNHPYFNRTK</sequence>
<accession>A0ABS8XT16</accession>
<dbReference type="RefSeq" id="WP_233372045.1">
    <property type="nucleotide sequence ID" value="NZ_JAJTWU010000004.1"/>
</dbReference>
<comment type="caution">
    <text evidence="2">The sequence shown here is derived from an EMBL/GenBank/DDBJ whole genome shotgun (WGS) entry which is preliminary data.</text>
</comment>
<protein>
    <submittedName>
        <fullName evidence="2">SIR2 family protein</fullName>
    </submittedName>
</protein>
<evidence type="ECO:0000256" key="1">
    <source>
        <dbReference type="SAM" id="MobiDB-lite"/>
    </source>
</evidence>
<dbReference type="SUPFAM" id="SSF52467">
    <property type="entry name" value="DHS-like NAD/FAD-binding domain"/>
    <property type="match status" value="1"/>
</dbReference>
<dbReference type="EMBL" id="JAJTWU010000004">
    <property type="protein sequence ID" value="MCE4555023.1"/>
    <property type="molecule type" value="Genomic_DNA"/>
</dbReference>
<reference evidence="2 3" key="1">
    <citation type="submission" date="2021-12" db="EMBL/GenBank/DDBJ databases">
        <title>Genome seq of P8.</title>
        <authorList>
            <person name="Seo T."/>
        </authorList>
    </citation>
    <scope>NUCLEOTIDE SEQUENCE [LARGE SCALE GENOMIC DNA]</scope>
    <source>
        <strain evidence="2 3">P8</strain>
    </source>
</reference>
<dbReference type="InterPro" id="IPR029035">
    <property type="entry name" value="DHS-like_NAD/FAD-binding_dom"/>
</dbReference>
<evidence type="ECO:0000313" key="2">
    <source>
        <dbReference type="EMBL" id="MCE4555023.1"/>
    </source>
</evidence>
<gene>
    <name evidence="2" type="ORF">LXT13_11360</name>
</gene>
<feature type="region of interest" description="Disordered" evidence="1">
    <location>
        <begin position="538"/>
        <end position="558"/>
    </location>
</feature>
<feature type="compositionally biased region" description="Basic and acidic residues" evidence="1">
    <location>
        <begin position="548"/>
        <end position="558"/>
    </location>
</feature>
<proteinExistence type="predicted"/>
<organism evidence="2 3">
    <name type="scientific">Pelomonas cellulosilytica</name>
    <dbReference type="NCBI Taxonomy" id="2906762"/>
    <lineage>
        <taxon>Bacteria</taxon>
        <taxon>Pseudomonadati</taxon>
        <taxon>Pseudomonadota</taxon>
        <taxon>Betaproteobacteria</taxon>
        <taxon>Burkholderiales</taxon>
        <taxon>Sphaerotilaceae</taxon>
        <taxon>Roseateles</taxon>
    </lineage>
</organism>
<dbReference type="Proteomes" id="UP001200741">
    <property type="component" value="Unassembled WGS sequence"/>
</dbReference>